<evidence type="ECO:0000313" key="3">
    <source>
        <dbReference type="EMBL" id="AIF99910.1"/>
    </source>
</evidence>
<dbReference type="Pfam" id="PF08327">
    <property type="entry name" value="AHSA1"/>
    <property type="match status" value="1"/>
</dbReference>
<gene>
    <name evidence="3" type="ORF">EP13_15145</name>
</gene>
<keyword evidence="4" id="KW-1185">Reference proteome</keyword>
<name>A0A075P4N6_9ALTE</name>
<dbReference type="Proteomes" id="UP000056090">
    <property type="component" value="Chromosome"/>
</dbReference>
<dbReference type="KEGG" id="aal:EP13_15145"/>
<dbReference type="CDD" id="cd07814">
    <property type="entry name" value="SRPBCC_CalC_Aha1-like"/>
    <property type="match status" value="1"/>
</dbReference>
<dbReference type="SUPFAM" id="SSF55961">
    <property type="entry name" value="Bet v1-like"/>
    <property type="match status" value="1"/>
</dbReference>
<organism evidence="3 4">
    <name type="scientific">Alteromonas australica</name>
    <dbReference type="NCBI Taxonomy" id="589873"/>
    <lineage>
        <taxon>Bacteria</taxon>
        <taxon>Pseudomonadati</taxon>
        <taxon>Pseudomonadota</taxon>
        <taxon>Gammaproteobacteria</taxon>
        <taxon>Alteromonadales</taxon>
        <taxon>Alteromonadaceae</taxon>
        <taxon>Alteromonas/Salinimonas group</taxon>
        <taxon>Alteromonas</taxon>
    </lineage>
</organism>
<evidence type="ECO:0000256" key="1">
    <source>
        <dbReference type="ARBA" id="ARBA00006817"/>
    </source>
</evidence>
<sequence>MHQFTIDVTLDGSLPFIYAAFHEPEYLSEWFAPGDCSVTQVMSDFKEGGRYRIKMLEPHGTEVSLTGEYVTVLANEKLAFSWAWEDNLEDSVMTAVDVHFEAVNDGQVRLVVMQSGFANQDETDQHQYAWMSCLEKLAVLASETSNFN</sequence>
<dbReference type="InterPro" id="IPR013538">
    <property type="entry name" value="ASHA1/2-like_C"/>
</dbReference>
<dbReference type="Gene3D" id="3.30.530.20">
    <property type="match status" value="1"/>
</dbReference>
<dbReference type="GeneID" id="78256228"/>
<comment type="similarity">
    <text evidence="1">Belongs to the AHA1 family.</text>
</comment>
<dbReference type="AlphaFoldDB" id="A0A075P4N6"/>
<evidence type="ECO:0000259" key="2">
    <source>
        <dbReference type="Pfam" id="PF08327"/>
    </source>
</evidence>
<feature type="domain" description="Activator of Hsp90 ATPase homologue 1/2-like C-terminal" evidence="2">
    <location>
        <begin position="17"/>
        <end position="140"/>
    </location>
</feature>
<dbReference type="eggNOG" id="COG3832">
    <property type="taxonomic scope" value="Bacteria"/>
</dbReference>
<dbReference type="InterPro" id="IPR023393">
    <property type="entry name" value="START-like_dom_sf"/>
</dbReference>
<dbReference type="RefSeq" id="WP_044057960.1">
    <property type="nucleotide sequence ID" value="NZ_CBCSKJ010000002.1"/>
</dbReference>
<dbReference type="EMBL" id="CP008849">
    <property type="protein sequence ID" value="AIF99910.1"/>
    <property type="molecule type" value="Genomic_DNA"/>
</dbReference>
<reference evidence="3 4" key="1">
    <citation type="submission" date="2014-06" db="EMBL/GenBank/DDBJ databases">
        <title>Genomes of Alteromonas australica, a world apart.</title>
        <authorList>
            <person name="Gonzaga A."/>
            <person name="Lopez-Perez M."/>
            <person name="Rodriguez-Valera F."/>
        </authorList>
    </citation>
    <scope>NUCLEOTIDE SEQUENCE [LARGE SCALE GENOMIC DNA]</scope>
    <source>
        <strain evidence="3 4">H 17</strain>
    </source>
</reference>
<proteinExistence type="inferred from homology"/>
<accession>A0A075P4N6</accession>
<evidence type="ECO:0000313" key="4">
    <source>
        <dbReference type="Proteomes" id="UP000056090"/>
    </source>
</evidence>
<protein>
    <recommendedName>
        <fullName evidence="2">Activator of Hsp90 ATPase homologue 1/2-like C-terminal domain-containing protein</fullName>
    </recommendedName>
</protein>